<evidence type="ECO:0000256" key="2">
    <source>
        <dbReference type="SAM" id="Phobius"/>
    </source>
</evidence>
<feature type="transmembrane region" description="Helical" evidence="2">
    <location>
        <begin position="329"/>
        <end position="349"/>
    </location>
</feature>
<feature type="transmembrane region" description="Helical" evidence="2">
    <location>
        <begin position="434"/>
        <end position="452"/>
    </location>
</feature>
<evidence type="ECO:0000313" key="3">
    <source>
        <dbReference type="EMBL" id="KJU82911.1"/>
    </source>
</evidence>
<gene>
    <name evidence="3" type="ORF">MBAV_004904</name>
</gene>
<reference evidence="3 4" key="1">
    <citation type="submission" date="2015-02" db="EMBL/GenBank/DDBJ databases">
        <title>Single-cell genomics of uncultivated deep-branching MTB reveals a conserved set of magnetosome genes.</title>
        <authorList>
            <person name="Kolinko S."/>
            <person name="Richter M."/>
            <person name="Glockner F.O."/>
            <person name="Brachmann A."/>
            <person name="Schuler D."/>
        </authorList>
    </citation>
    <scope>NUCLEOTIDE SEQUENCE [LARGE SCALE GENOMIC DNA]</scope>
    <source>
        <strain evidence="3">TM-1</strain>
    </source>
</reference>
<dbReference type="Gene3D" id="2.40.128.340">
    <property type="match status" value="2"/>
</dbReference>
<dbReference type="Proteomes" id="UP000033423">
    <property type="component" value="Unassembled WGS sequence"/>
</dbReference>
<dbReference type="SUPFAM" id="SSF69318">
    <property type="entry name" value="Integrin alpha N-terminal domain"/>
    <property type="match status" value="1"/>
</dbReference>
<organism evidence="3 4">
    <name type="scientific">Candidatus Magnetobacterium bavaricum</name>
    <dbReference type="NCBI Taxonomy" id="29290"/>
    <lineage>
        <taxon>Bacteria</taxon>
        <taxon>Pseudomonadati</taxon>
        <taxon>Nitrospirota</taxon>
        <taxon>Thermodesulfovibrionia</taxon>
        <taxon>Thermodesulfovibrionales</taxon>
        <taxon>Candidatus Magnetobacteriaceae</taxon>
        <taxon>Candidatus Magnetobacterium</taxon>
    </lineage>
</organism>
<name>A0A0F3GM01_9BACT</name>
<keyword evidence="4" id="KW-1185">Reference proteome</keyword>
<dbReference type="InterPro" id="IPR013517">
    <property type="entry name" value="FG-GAP"/>
</dbReference>
<feature type="transmembrane region" description="Helical" evidence="2">
    <location>
        <begin position="361"/>
        <end position="380"/>
    </location>
</feature>
<feature type="transmembrane region" description="Helical" evidence="2">
    <location>
        <begin position="226"/>
        <end position="246"/>
    </location>
</feature>
<evidence type="ECO:0000313" key="4">
    <source>
        <dbReference type="Proteomes" id="UP000033423"/>
    </source>
</evidence>
<accession>A0A0F3GM01</accession>
<dbReference type="EMBL" id="LACI01002121">
    <property type="protein sequence ID" value="KJU82911.1"/>
    <property type="molecule type" value="Genomic_DNA"/>
</dbReference>
<evidence type="ECO:0008006" key="5">
    <source>
        <dbReference type="Google" id="ProtNLM"/>
    </source>
</evidence>
<feature type="transmembrane region" description="Helical" evidence="2">
    <location>
        <begin position="304"/>
        <end position="323"/>
    </location>
</feature>
<dbReference type="AlphaFoldDB" id="A0A0F3GM01"/>
<dbReference type="Pfam" id="PF13517">
    <property type="entry name" value="FG-GAP_3"/>
    <property type="match status" value="1"/>
</dbReference>
<feature type="transmembrane region" description="Helical" evidence="2">
    <location>
        <begin position="130"/>
        <end position="149"/>
    </location>
</feature>
<feature type="transmembrane region" description="Helical" evidence="2">
    <location>
        <begin position="102"/>
        <end position="123"/>
    </location>
</feature>
<evidence type="ECO:0000256" key="1">
    <source>
        <dbReference type="ARBA" id="ARBA00022729"/>
    </source>
</evidence>
<proteinExistence type="predicted"/>
<protein>
    <recommendedName>
        <fullName evidence="5">FG-GAP repeat-containing protein</fullName>
    </recommendedName>
</protein>
<dbReference type="PATRIC" id="fig|29290.4.peg.6492"/>
<keyword evidence="2" id="KW-0812">Transmembrane</keyword>
<comment type="caution">
    <text evidence="3">The sequence shown here is derived from an EMBL/GenBank/DDBJ whole genome shotgun (WGS) entry which is preliminary data.</text>
</comment>
<dbReference type="PANTHER" id="PTHR46580:SF2">
    <property type="entry name" value="MAM DOMAIN-CONTAINING PROTEIN"/>
    <property type="match status" value="1"/>
</dbReference>
<feature type="transmembrane region" description="Helical" evidence="2">
    <location>
        <begin position="194"/>
        <end position="214"/>
    </location>
</feature>
<feature type="transmembrane region" description="Helical" evidence="2">
    <location>
        <begin position="386"/>
        <end position="406"/>
    </location>
</feature>
<keyword evidence="2" id="KW-0472">Membrane</keyword>
<keyword evidence="1" id="KW-0732">Signal</keyword>
<keyword evidence="2" id="KW-1133">Transmembrane helix</keyword>
<feature type="transmembrane region" description="Helical" evidence="2">
    <location>
        <begin position="18"/>
        <end position="35"/>
    </location>
</feature>
<dbReference type="PANTHER" id="PTHR46580">
    <property type="entry name" value="SENSOR KINASE-RELATED"/>
    <property type="match status" value="1"/>
</dbReference>
<dbReference type="InterPro" id="IPR028994">
    <property type="entry name" value="Integrin_alpha_N"/>
</dbReference>
<sequence>MPGISYLIQSKRSIFRRWWLIAAISISIFLFATIVPPNMDEALQYKHLVCYFFPNASENVFREGCGNGCYDLKIFGKFLPLRSFGYLGFTSSLFYLPMYLIWPYYLSARVMGILALLIITYVIHRLSRTPLWLSGLIVLFSFPVVFQCITDRGPVIYQMALMFVLLYLMTRPINPLRGVLIGLIVFVCIEQKPFFINFIPAVIIVAFYLLKPVFDAGDKAARLSMLKSLLIAMVVAAVPTFILFTAETRYDCRYYDELLRLKGASPLDFSIQIQDLKKNLIPYFVDFSSFANSQYNVKGMVDKLTVSIWTSFLAIIVIGQVYARCISGSRHSTLLISSLGAFLLSLYIINMSPHVQKGHHYVIAFPFLLLGIAVSVGYIYRYRRALAVFLVIIVAVLNIAVAYKTVQLPINEDNDRSKVKVLDYMRQDDISSRYVYVFPDWGIYCLFALYGSKKQIALYIEPVNNADISADIATVESIAQGKDRKQLIIAKRSTFANSKLINAYYPTLKLITYPGYSDNDAWIIKAQWDKNNKAMYDFDGKGKSDILWRSTTTGDVVIWLMNGKEIKGRDSVVKGLPSDWLIKGIGDFNGDGKADVLFQNNNGDVFIWLMDGAKITVGDYVQHGLARDWVFKAIGDFNGDGKSDILWQNSTTGDVAIWLMDGTRINGGGIVMKALPSDWTVKAAADFNNDGKSDLLWQNTNGNVYVWIMDGVKIQQGSGLVDKGIPSKCQIKAVDDFDGDGKADILWQDTITGDTAAWLMDGVKITGGNYVTHAIPSNWKLLTTGDYNGDGKNDILWQDSVTGDVVVWFMNGLKVSGRDYVMRGMSLDWQIGYNGYQ</sequence>